<keyword evidence="2" id="KW-1185">Reference proteome</keyword>
<dbReference type="Proteomes" id="UP000228680">
    <property type="component" value="Unassembled WGS sequence"/>
</dbReference>
<sequence>MRTMTELHTGTPLPQKVSKPAVRALHQHGIFTLEQLATKSFKEVQAYHGVGPKVLRVLEEALSAKGLSFLTD</sequence>
<organism evidence="1 2">
    <name type="scientific">Chryseomicrobium excrementi</name>
    <dbReference type="NCBI Taxonomy" id="2041346"/>
    <lineage>
        <taxon>Bacteria</taxon>
        <taxon>Bacillati</taxon>
        <taxon>Bacillota</taxon>
        <taxon>Bacilli</taxon>
        <taxon>Bacillales</taxon>
        <taxon>Caryophanaceae</taxon>
        <taxon>Chryseomicrobium</taxon>
    </lineage>
</organism>
<protein>
    <recommendedName>
        <fullName evidence="3">DNA-binding protein</fullName>
    </recommendedName>
</protein>
<gene>
    <name evidence="1" type="ORF">CQS04_05950</name>
</gene>
<proteinExistence type="predicted"/>
<reference evidence="1 2" key="1">
    <citation type="submission" date="2017-10" db="EMBL/GenBank/DDBJ databases">
        <title>Draft genome of Chryseomicrobium casticus sp. nov.</title>
        <authorList>
            <person name="Chakraborty R."/>
            <person name="Saha T."/>
        </authorList>
    </citation>
    <scope>NUCLEOTIDE SEQUENCE [LARGE SCALE GENOMIC DNA]</scope>
    <source>
        <strain evidence="1 2">ET03</strain>
    </source>
</reference>
<dbReference type="Gene3D" id="1.10.150.20">
    <property type="entry name" value="5' to 3' exonuclease, C-terminal subdomain"/>
    <property type="match status" value="1"/>
</dbReference>
<dbReference type="SUPFAM" id="SSF47789">
    <property type="entry name" value="C-terminal domain of RNA polymerase alpha subunit"/>
    <property type="match status" value="1"/>
</dbReference>
<comment type="caution">
    <text evidence="1">The sequence shown here is derived from an EMBL/GenBank/DDBJ whole genome shotgun (WGS) entry which is preliminary data.</text>
</comment>
<evidence type="ECO:0008006" key="3">
    <source>
        <dbReference type="Google" id="ProtNLM"/>
    </source>
</evidence>
<accession>A0A2M9EZR3</accession>
<evidence type="ECO:0000313" key="2">
    <source>
        <dbReference type="Proteomes" id="UP000228680"/>
    </source>
</evidence>
<evidence type="ECO:0000313" key="1">
    <source>
        <dbReference type="EMBL" id="PJK16696.1"/>
    </source>
</evidence>
<name>A0A2M9EZR3_9BACL</name>
<dbReference type="OrthoDB" id="7950977at2"/>
<dbReference type="AlphaFoldDB" id="A0A2M9EZR3"/>
<dbReference type="EMBL" id="PCGR01000002">
    <property type="protein sequence ID" value="PJK16696.1"/>
    <property type="molecule type" value="Genomic_DNA"/>
</dbReference>